<dbReference type="Pfam" id="PF12625">
    <property type="entry name" value="Arabinose_bd"/>
    <property type="match status" value="1"/>
</dbReference>
<keyword evidence="6" id="KW-1185">Reference proteome</keyword>
<evidence type="ECO:0000256" key="2">
    <source>
        <dbReference type="ARBA" id="ARBA00023125"/>
    </source>
</evidence>
<gene>
    <name evidence="5" type="ORF">CLV74_109172</name>
</gene>
<dbReference type="Proteomes" id="UP000238392">
    <property type="component" value="Unassembled WGS sequence"/>
</dbReference>
<dbReference type="PANTHER" id="PTHR47894">
    <property type="entry name" value="HTH-TYPE TRANSCRIPTIONAL REGULATOR GADX"/>
    <property type="match status" value="1"/>
</dbReference>
<dbReference type="GO" id="GO:0003700">
    <property type="term" value="F:DNA-binding transcription factor activity"/>
    <property type="evidence" value="ECO:0007669"/>
    <property type="project" value="InterPro"/>
</dbReference>
<name>A0A2T0WMC6_9RHOB</name>
<evidence type="ECO:0000256" key="3">
    <source>
        <dbReference type="ARBA" id="ARBA00023163"/>
    </source>
</evidence>
<sequence length="319" mass="35785">METPHISAEFIEDALSCLRSASHDPAPLLQGLDVSKPVSAQIYGQLWWHIAQVMQDEFFGLGARPMRPGSFALMCQATVGAANLRQALQRALRFLTVVLDHPAGALTVQQGEAVITLTDTHPRSAFAYRTYWLILMGVACWLVGRRLPLMRLDFACPAPVDRSEYGQFFGAPVKFNADATRLVLDARHLSLPCVQDESSLNLFLRKAPANILIRFRHDQETAARVRQHLAGMAAEDWPDFDALANSLKTSPATLRRRLRAEGQSYLAIKDDLRRKRARRMLEDPNQTVAQIAATLGYSEPSAFFRAYRKWTGTSPRKRI</sequence>
<dbReference type="SMART" id="SM00342">
    <property type="entry name" value="HTH_ARAC"/>
    <property type="match status" value="1"/>
</dbReference>
<dbReference type="PANTHER" id="PTHR47894:SF1">
    <property type="entry name" value="HTH-TYPE TRANSCRIPTIONAL REGULATOR VQSM"/>
    <property type="match status" value="1"/>
</dbReference>
<dbReference type="EMBL" id="PVTQ01000009">
    <property type="protein sequence ID" value="PRY87849.1"/>
    <property type="molecule type" value="Genomic_DNA"/>
</dbReference>
<keyword evidence="1" id="KW-0805">Transcription regulation</keyword>
<dbReference type="SUPFAM" id="SSF46689">
    <property type="entry name" value="Homeodomain-like"/>
    <property type="match status" value="1"/>
</dbReference>
<dbReference type="Pfam" id="PF12833">
    <property type="entry name" value="HTH_18"/>
    <property type="match status" value="1"/>
</dbReference>
<dbReference type="AlphaFoldDB" id="A0A2T0WMC6"/>
<keyword evidence="3" id="KW-0804">Transcription</keyword>
<evidence type="ECO:0000259" key="4">
    <source>
        <dbReference type="PROSITE" id="PS01124"/>
    </source>
</evidence>
<dbReference type="PROSITE" id="PS01124">
    <property type="entry name" value="HTH_ARAC_FAMILY_2"/>
    <property type="match status" value="1"/>
</dbReference>
<evidence type="ECO:0000313" key="5">
    <source>
        <dbReference type="EMBL" id="PRY87849.1"/>
    </source>
</evidence>
<evidence type="ECO:0000313" key="6">
    <source>
        <dbReference type="Proteomes" id="UP000238392"/>
    </source>
</evidence>
<protein>
    <submittedName>
        <fullName evidence="5">AraC-like DNA-binding protein</fullName>
    </submittedName>
</protein>
<dbReference type="RefSeq" id="WP_106265782.1">
    <property type="nucleotide sequence ID" value="NZ_PVTQ01000009.1"/>
</dbReference>
<reference evidence="5 6" key="1">
    <citation type="submission" date="2018-03" db="EMBL/GenBank/DDBJ databases">
        <title>Genomic Encyclopedia of Archaeal and Bacterial Type Strains, Phase II (KMG-II): from individual species to whole genera.</title>
        <authorList>
            <person name="Goeker M."/>
        </authorList>
    </citation>
    <scope>NUCLEOTIDE SEQUENCE [LARGE SCALE GENOMIC DNA]</scope>
    <source>
        <strain evidence="5 6">DSM 100212</strain>
    </source>
</reference>
<dbReference type="InterPro" id="IPR018060">
    <property type="entry name" value="HTH_AraC"/>
</dbReference>
<dbReference type="GO" id="GO:0005829">
    <property type="term" value="C:cytosol"/>
    <property type="evidence" value="ECO:0007669"/>
    <property type="project" value="TreeGrafter"/>
</dbReference>
<dbReference type="Gene3D" id="1.10.10.60">
    <property type="entry name" value="Homeodomain-like"/>
    <property type="match status" value="1"/>
</dbReference>
<dbReference type="GO" id="GO:0000976">
    <property type="term" value="F:transcription cis-regulatory region binding"/>
    <property type="evidence" value="ECO:0007669"/>
    <property type="project" value="TreeGrafter"/>
</dbReference>
<comment type="caution">
    <text evidence="5">The sequence shown here is derived from an EMBL/GenBank/DDBJ whole genome shotgun (WGS) entry which is preliminary data.</text>
</comment>
<accession>A0A2T0WMC6</accession>
<feature type="domain" description="HTH araC/xylS-type" evidence="4">
    <location>
        <begin position="223"/>
        <end position="319"/>
    </location>
</feature>
<proteinExistence type="predicted"/>
<dbReference type="InterPro" id="IPR009057">
    <property type="entry name" value="Homeodomain-like_sf"/>
</dbReference>
<keyword evidence="2 5" id="KW-0238">DNA-binding</keyword>
<evidence type="ECO:0000256" key="1">
    <source>
        <dbReference type="ARBA" id="ARBA00023015"/>
    </source>
</evidence>
<dbReference type="OrthoDB" id="9805730at2"/>
<organism evidence="5 6">
    <name type="scientific">Donghicola tyrosinivorans</name>
    <dbReference type="NCBI Taxonomy" id="1652492"/>
    <lineage>
        <taxon>Bacteria</taxon>
        <taxon>Pseudomonadati</taxon>
        <taxon>Pseudomonadota</taxon>
        <taxon>Alphaproteobacteria</taxon>
        <taxon>Rhodobacterales</taxon>
        <taxon>Roseobacteraceae</taxon>
        <taxon>Donghicola</taxon>
    </lineage>
</organism>
<dbReference type="InterPro" id="IPR032687">
    <property type="entry name" value="AraC-type_N"/>
</dbReference>